<feature type="domain" description="Mutator-like transposase" evidence="1">
    <location>
        <begin position="59"/>
        <end position="291"/>
    </location>
</feature>
<protein>
    <recommendedName>
        <fullName evidence="1">Mutator-like transposase domain-containing protein</fullName>
    </recommendedName>
</protein>
<keyword evidence="3" id="KW-1185">Reference proteome</keyword>
<dbReference type="SUPFAM" id="SSF54447">
    <property type="entry name" value="ssDNA-binding transcriptional regulator domain"/>
    <property type="match status" value="1"/>
</dbReference>
<dbReference type="Pfam" id="PF20700">
    <property type="entry name" value="Mutator"/>
    <property type="match status" value="1"/>
</dbReference>
<dbReference type="GO" id="GO:0003677">
    <property type="term" value="F:DNA binding"/>
    <property type="evidence" value="ECO:0007669"/>
    <property type="project" value="InterPro"/>
</dbReference>
<reference evidence="2" key="1">
    <citation type="journal article" date="2020" name="bioRxiv">
        <title>Chromosome-level reference genome of the European wasp spider Argiope bruennichi: a resource for studies on range expansion and evolutionary adaptation.</title>
        <authorList>
            <person name="Sheffer M.M."/>
            <person name="Hoppe A."/>
            <person name="Krehenwinkel H."/>
            <person name="Uhl G."/>
            <person name="Kuss A.W."/>
            <person name="Jensen L."/>
            <person name="Jensen C."/>
            <person name="Gillespie R.G."/>
            <person name="Hoff K.J."/>
            <person name="Prost S."/>
        </authorList>
    </citation>
    <scope>NUCLEOTIDE SEQUENCE</scope>
</reference>
<evidence type="ECO:0000313" key="2">
    <source>
        <dbReference type="EMBL" id="KAF8794331.1"/>
    </source>
</evidence>
<dbReference type="GO" id="GO:0006355">
    <property type="term" value="P:regulation of DNA-templated transcription"/>
    <property type="evidence" value="ECO:0007669"/>
    <property type="project" value="InterPro"/>
</dbReference>
<organism evidence="2 3">
    <name type="scientific">Argiope bruennichi</name>
    <name type="common">Wasp spider</name>
    <name type="synonym">Aranea bruennichi</name>
    <dbReference type="NCBI Taxonomy" id="94029"/>
    <lineage>
        <taxon>Eukaryota</taxon>
        <taxon>Metazoa</taxon>
        <taxon>Ecdysozoa</taxon>
        <taxon>Arthropoda</taxon>
        <taxon>Chelicerata</taxon>
        <taxon>Arachnida</taxon>
        <taxon>Araneae</taxon>
        <taxon>Araneomorphae</taxon>
        <taxon>Entelegynae</taxon>
        <taxon>Araneoidea</taxon>
        <taxon>Araneidae</taxon>
        <taxon>Argiope</taxon>
    </lineage>
</organism>
<accession>A0A8T0FTA3</accession>
<dbReference type="Gene3D" id="2.30.31.10">
    <property type="entry name" value="Transcriptional Coactivator Pc4, Chain A"/>
    <property type="match status" value="1"/>
</dbReference>
<evidence type="ECO:0000259" key="1">
    <source>
        <dbReference type="Pfam" id="PF20700"/>
    </source>
</evidence>
<name>A0A8T0FTA3_ARGBR</name>
<reference evidence="2" key="2">
    <citation type="submission" date="2020-06" db="EMBL/GenBank/DDBJ databases">
        <authorList>
            <person name="Sheffer M."/>
        </authorList>
    </citation>
    <scope>NUCLEOTIDE SEQUENCE</scope>
</reference>
<comment type="caution">
    <text evidence="2">The sequence shown here is derived from an EMBL/GenBank/DDBJ whole genome shotgun (WGS) entry which is preliminary data.</text>
</comment>
<dbReference type="InterPro" id="IPR009044">
    <property type="entry name" value="ssDNA-bd_transcriptional_reg"/>
</dbReference>
<dbReference type="AlphaFoldDB" id="A0A8T0FTA3"/>
<gene>
    <name evidence="2" type="ORF">HNY73_002322</name>
</gene>
<sequence>MWCPFAKNKVPVRKMCMSYTEASQLDIHPTYREDRPRANVTLHFMQFVMDLQIPFTLPEDSTFGLCSNFCLKCKNCSFYKGFSSSKKKNTSNEINTRLVCALRIIGKGYTAGKKFFATLNFPSFLSKQAFRMQELKLLRAARSVAENSMNIAATELKDKNPAAITECGVSVDGTWQRRGFSSLNGVVSAISVTCGKVLDIEVMSQFCQWCHTKKLNLSCASKHQCANHKGSSGSMEVLGAYRIFERSKSCRKLIYSQYYGDGDSKGYDTVKDIYGKDSVSKLECIGHIQKRTPPAKKVSTPSPNSSFTLDSIPPHHYHFGGDKCAVVSDFGNALNVHIRKFRTDDHGRIFPTKNGVSFSPFVWESLSKDIDRLLMPSEKLQVNVICDSLFLASQWIENVPHVSFQRYITKQDFSRQFLPSVCLLNEAEWDRLQCIRKKISESCKSLLFGNFLKKKTLSEVSSRSPRSNLKMEQSDACMVLSTSLTEILSEHLKARLDDVMVCDGCLENQPNQLGHDCITMNHDRRYSNYGDLALSSMDIELIAKDFTEKNLQMLNYVNETFLNNLNMNLLVENASEMYISSDLMPYR</sequence>
<dbReference type="EMBL" id="JABXBU010000002">
    <property type="protein sequence ID" value="KAF8794331.1"/>
    <property type="molecule type" value="Genomic_DNA"/>
</dbReference>
<proteinExistence type="predicted"/>
<dbReference type="InterPro" id="IPR049012">
    <property type="entry name" value="Mutator_transp_dom"/>
</dbReference>
<dbReference type="Proteomes" id="UP000807504">
    <property type="component" value="Unassembled WGS sequence"/>
</dbReference>
<evidence type="ECO:0000313" key="3">
    <source>
        <dbReference type="Proteomes" id="UP000807504"/>
    </source>
</evidence>